<dbReference type="RefSeq" id="YP_009301549.1">
    <property type="nucleotide sequence ID" value="NC_031235.1"/>
</dbReference>
<dbReference type="EMBL" id="KU594606">
    <property type="protein sequence ID" value="AMO43056.1"/>
    <property type="molecule type" value="Genomic_DNA"/>
</dbReference>
<sequence length="196" mass="23021">MNKQISTCNFQIIRNFIEPEKALALHDEFLKFAQYYRFSGDGSCAKSYSLYNYLPAVEMLTHQTNRVSELYGESLIPTYGYCRTYKKDGDLKRHTDRPSCDVSITLHLGGDQDWDIWIETPEKKPVSVLLQPGDAMLYLGCVATHWREPYEGEFYTQMFLHYVRTHGPYAEFFFDNQANFSRPKKYINKFNSGEWK</sequence>
<proteinExistence type="predicted"/>
<name>A0A127KM99_9CAUD</name>
<dbReference type="OrthoDB" id="20119at10239"/>
<gene>
    <name evidence="1" type="ORF">R1080702_047</name>
</gene>
<organism evidence="1 2">
    <name type="scientific">Cyanophage S-RIM32</name>
    <dbReference type="NCBI Taxonomy" id="1278479"/>
    <lineage>
        <taxon>Viruses</taxon>
        <taxon>Duplodnaviria</taxon>
        <taxon>Heunggongvirae</taxon>
        <taxon>Uroviricota</taxon>
        <taxon>Caudoviricetes</taxon>
        <taxon>Pantevenvirales</taxon>
        <taxon>Kyanoviridae</taxon>
        <taxon>Bristolvirus</taxon>
        <taxon>Bristolvirus rhodeisland</taxon>
    </lineage>
</organism>
<evidence type="ECO:0000313" key="1">
    <source>
        <dbReference type="EMBL" id="AMO43056.1"/>
    </source>
</evidence>
<dbReference type="GeneID" id="29122549"/>
<dbReference type="Proteomes" id="UP000203157">
    <property type="component" value="Segment"/>
</dbReference>
<protein>
    <submittedName>
        <fullName evidence="1">Ferrochelatase</fullName>
    </submittedName>
</protein>
<reference evidence="1 2" key="1">
    <citation type="submission" date="2016-01" db="EMBL/GenBank/DDBJ databases">
        <title>The genomic content and context of auxiliary metabolic genes in marine cyanophages.</title>
        <authorList>
            <person name="Marston M.F."/>
            <person name="Martiny J.B.H."/>
            <person name="Crummett L.T."/>
        </authorList>
    </citation>
    <scope>NUCLEOTIDE SEQUENCE [LARGE SCALE GENOMIC DNA]</scope>
    <source>
        <strain evidence="1">RW_108_0702</strain>
    </source>
</reference>
<evidence type="ECO:0000313" key="2">
    <source>
        <dbReference type="Proteomes" id="UP000203157"/>
    </source>
</evidence>
<dbReference type="KEGG" id="vg:29122549"/>
<accession>A0A127KM99</accession>
<keyword evidence="2" id="KW-1185">Reference proteome</keyword>